<dbReference type="Pfam" id="PF13417">
    <property type="entry name" value="GST_N_3"/>
    <property type="match status" value="1"/>
</dbReference>
<feature type="domain" description="GST N-terminal" evidence="1">
    <location>
        <begin position="1"/>
        <end position="83"/>
    </location>
</feature>
<dbReference type="SFLD" id="SFLDG00358">
    <property type="entry name" value="Main_(cytGST)"/>
    <property type="match status" value="1"/>
</dbReference>
<name>A0ABV2L5S4_9HYPH</name>
<dbReference type="InterPro" id="IPR036282">
    <property type="entry name" value="Glutathione-S-Trfase_C_sf"/>
</dbReference>
<dbReference type="PROSITE" id="PS50404">
    <property type="entry name" value="GST_NTER"/>
    <property type="match status" value="1"/>
</dbReference>
<keyword evidence="2" id="KW-0808">Transferase</keyword>
<dbReference type="CDD" id="cd03046">
    <property type="entry name" value="GST_N_GTT1_like"/>
    <property type="match status" value="1"/>
</dbReference>
<dbReference type="Gene3D" id="3.40.30.10">
    <property type="entry name" value="Glutaredoxin"/>
    <property type="match status" value="1"/>
</dbReference>
<dbReference type="SUPFAM" id="SSF52833">
    <property type="entry name" value="Thioredoxin-like"/>
    <property type="match status" value="1"/>
</dbReference>
<dbReference type="EMBL" id="JBEPMM010000007">
    <property type="protein sequence ID" value="MET3693183.1"/>
    <property type="molecule type" value="Genomic_DNA"/>
</dbReference>
<sequence>MLTLYHSPRSRSTRVVALLHELNALDTVAIERVAIPRQDGSGQRDPRNPHPEGKVPFLVHDGVAVRESSAIMLHLADLFPEAGLNIPAGHPQRGAYFGWFAWYAGVVEPVMVLEAVGLSHPALAATFRDGAAMRQRLREALAEGPFLFGAQFTAADLLLHSPYAWFGKPGDPVLDAWVDRCMSRPGARFALEFDAESQTPSA</sequence>
<dbReference type="SUPFAM" id="SSF47616">
    <property type="entry name" value="GST C-terminal domain-like"/>
    <property type="match status" value="1"/>
</dbReference>
<protein>
    <submittedName>
        <fullName evidence="2">Glutathione S-transferase</fullName>
        <ecNumber evidence="2">2.5.1.18</ecNumber>
    </submittedName>
</protein>
<dbReference type="SFLD" id="SFLDG01150">
    <property type="entry name" value="Main.1:_Beta-like"/>
    <property type="match status" value="1"/>
</dbReference>
<organism evidence="2 3">
    <name type="scientific">Methylobacterium goesingense</name>
    <dbReference type="NCBI Taxonomy" id="243690"/>
    <lineage>
        <taxon>Bacteria</taxon>
        <taxon>Pseudomonadati</taxon>
        <taxon>Pseudomonadota</taxon>
        <taxon>Alphaproteobacteria</taxon>
        <taxon>Hyphomicrobiales</taxon>
        <taxon>Methylobacteriaceae</taxon>
        <taxon>Methylobacterium</taxon>
    </lineage>
</organism>
<dbReference type="CDD" id="cd03207">
    <property type="entry name" value="GST_C_8"/>
    <property type="match status" value="1"/>
</dbReference>
<dbReference type="InterPro" id="IPR040079">
    <property type="entry name" value="Glutathione_S-Trfase"/>
</dbReference>
<evidence type="ECO:0000313" key="2">
    <source>
        <dbReference type="EMBL" id="MET3693183.1"/>
    </source>
</evidence>
<comment type="caution">
    <text evidence="2">The sequence shown here is derived from an EMBL/GenBank/DDBJ whole genome shotgun (WGS) entry which is preliminary data.</text>
</comment>
<dbReference type="Gene3D" id="1.20.1050.10">
    <property type="match status" value="1"/>
</dbReference>
<dbReference type="Proteomes" id="UP001549145">
    <property type="component" value="Unassembled WGS sequence"/>
</dbReference>
<evidence type="ECO:0000313" key="3">
    <source>
        <dbReference type="Proteomes" id="UP001549145"/>
    </source>
</evidence>
<accession>A0ABV2L5S4</accession>
<dbReference type="PANTHER" id="PTHR44051:SF8">
    <property type="entry name" value="GLUTATHIONE S-TRANSFERASE GSTA"/>
    <property type="match status" value="1"/>
</dbReference>
<proteinExistence type="predicted"/>
<dbReference type="GO" id="GO:0004364">
    <property type="term" value="F:glutathione transferase activity"/>
    <property type="evidence" value="ECO:0007669"/>
    <property type="project" value="UniProtKB-EC"/>
</dbReference>
<reference evidence="2 3" key="1">
    <citation type="submission" date="2024-06" db="EMBL/GenBank/DDBJ databases">
        <title>Genomic Encyclopedia of Type Strains, Phase IV (KMG-IV): sequencing the most valuable type-strain genomes for metagenomic binning, comparative biology and taxonomic classification.</title>
        <authorList>
            <person name="Goeker M."/>
        </authorList>
    </citation>
    <scope>NUCLEOTIDE SEQUENCE [LARGE SCALE GENOMIC DNA]</scope>
    <source>
        <strain evidence="2 3">DSM 21331</strain>
    </source>
</reference>
<dbReference type="SFLD" id="SFLDS00019">
    <property type="entry name" value="Glutathione_Transferase_(cytos"/>
    <property type="match status" value="1"/>
</dbReference>
<gene>
    <name evidence="2" type="ORF">ABID43_002730</name>
</gene>
<evidence type="ECO:0000259" key="1">
    <source>
        <dbReference type="PROSITE" id="PS50404"/>
    </source>
</evidence>
<dbReference type="InterPro" id="IPR004045">
    <property type="entry name" value="Glutathione_S-Trfase_N"/>
</dbReference>
<keyword evidence="3" id="KW-1185">Reference proteome</keyword>
<dbReference type="InterPro" id="IPR036249">
    <property type="entry name" value="Thioredoxin-like_sf"/>
</dbReference>
<dbReference type="PANTHER" id="PTHR44051">
    <property type="entry name" value="GLUTATHIONE S-TRANSFERASE-RELATED"/>
    <property type="match status" value="1"/>
</dbReference>
<dbReference type="EC" id="2.5.1.18" evidence="2"/>
<dbReference type="RefSeq" id="WP_238280258.1">
    <property type="nucleotide sequence ID" value="NZ_BPQL01000081.1"/>
</dbReference>